<organism evidence="6 7">
    <name type="scientific">Thlaspi arvense</name>
    <name type="common">Field penny-cress</name>
    <dbReference type="NCBI Taxonomy" id="13288"/>
    <lineage>
        <taxon>Eukaryota</taxon>
        <taxon>Viridiplantae</taxon>
        <taxon>Streptophyta</taxon>
        <taxon>Embryophyta</taxon>
        <taxon>Tracheophyta</taxon>
        <taxon>Spermatophyta</taxon>
        <taxon>Magnoliopsida</taxon>
        <taxon>eudicotyledons</taxon>
        <taxon>Gunneridae</taxon>
        <taxon>Pentapetalae</taxon>
        <taxon>rosids</taxon>
        <taxon>malvids</taxon>
        <taxon>Brassicales</taxon>
        <taxon>Brassicaceae</taxon>
        <taxon>Thlaspideae</taxon>
        <taxon>Thlaspi</taxon>
    </lineage>
</organism>
<comment type="catalytic activity">
    <reaction evidence="4">
        <text>L-seryl-[protein] + ATP = O-phospho-L-seryl-[protein] + ADP + H(+)</text>
        <dbReference type="Rhea" id="RHEA:17989"/>
        <dbReference type="Rhea" id="RHEA-COMP:9863"/>
        <dbReference type="Rhea" id="RHEA-COMP:11604"/>
        <dbReference type="ChEBI" id="CHEBI:15378"/>
        <dbReference type="ChEBI" id="CHEBI:29999"/>
        <dbReference type="ChEBI" id="CHEBI:30616"/>
        <dbReference type="ChEBI" id="CHEBI:83421"/>
        <dbReference type="ChEBI" id="CHEBI:456216"/>
        <dbReference type="EC" id="2.7.11.1"/>
    </reaction>
</comment>
<evidence type="ECO:0000256" key="3">
    <source>
        <dbReference type="ARBA" id="ARBA00047899"/>
    </source>
</evidence>
<dbReference type="Proteomes" id="UP000836841">
    <property type="component" value="Unassembled WGS sequence"/>
</dbReference>
<protein>
    <recommendedName>
        <fullName evidence="5">Legume lectin domain-containing protein</fullName>
    </recommendedName>
</protein>
<dbReference type="Pfam" id="PF00139">
    <property type="entry name" value="Lectin_legB"/>
    <property type="match status" value="1"/>
</dbReference>
<dbReference type="PANTHER" id="PTHR32401:SF47">
    <property type="entry name" value="LEGUME LECTIN DOMAIN-CONTAINING PROTEIN"/>
    <property type="match status" value="1"/>
</dbReference>
<evidence type="ECO:0000256" key="2">
    <source>
        <dbReference type="ARBA" id="ARBA00022734"/>
    </source>
</evidence>
<keyword evidence="7" id="KW-1185">Reference proteome</keyword>
<dbReference type="GO" id="GO:0030246">
    <property type="term" value="F:carbohydrate binding"/>
    <property type="evidence" value="ECO:0007669"/>
    <property type="project" value="UniProtKB-KW"/>
</dbReference>
<evidence type="ECO:0000313" key="6">
    <source>
        <dbReference type="EMBL" id="CAH2080582.1"/>
    </source>
</evidence>
<sequence length="296" mass="33206">NSIHFQLNCFDPIATDIVCEGDVVPSVGEIEFNKVNYINWVGWAVYAQRVRIWDSGTKKLTDFTTHYSFIIDTQGSKNYGHGLVFFLAPLDFDIPRNSSGGFLGLFNTTTSESPKNQIVTVEFDSFVNTGWDPLYEHVGINNNSISSIVTTPWNASLHSRDTTNVWITYNASTQNLSVFWSYDATPTPPVNSSLCYRIDLREVVSEWVKVGFSATTAEYRERHRLKSWEWVAPPTVAPLLLNLMGHAHPRTNIPGLSHHVPNISLGQYILTNVGTLVWRLFATPDSFSGFSTLPLA</sequence>
<dbReference type="InterPro" id="IPR001220">
    <property type="entry name" value="Legume_lectin_dom"/>
</dbReference>
<evidence type="ECO:0000313" key="7">
    <source>
        <dbReference type="Proteomes" id="UP000836841"/>
    </source>
</evidence>
<dbReference type="PROSITE" id="PS00308">
    <property type="entry name" value="LECTIN_LEGUME_ALPHA"/>
    <property type="match status" value="1"/>
</dbReference>
<keyword evidence="2" id="KW-0430">Lectin</keyword>
<reference evidence="6 7" key="1">
    <citation type="submission" date="2022-03" db="EMBL/GenBank/DDBJ databases">
        <authorList>
            <person name="Nunn A."/>
            <person name="Chopra R."/>
            <person name="Nunn A."/>
            <person name="Contreras Garrido A."/>
        </authorList>
    </citation>
    <scope>NUCLEOTIDE SEQUENCE [LARGE SCALE GENOMIC DNA]</scope>
</reference>
<comment type="caution">
    <text evidence="6">The sequence shown here is derived from an EMBL/GenBank/DDBJ whole genome shotgun (WGS) entry which is preliminary data.</text>
</comment>
<evidence type="ECO:0000256" key="4">
    <source>
        <dbReference type="ARBA" id="ARBA00048679"/>
    </source>
</evidence>
<feature type="domain" description="Legume lectin" evidence="5">
    <location>
        <begin position="3"/>
        <end position="230"/>
    </location>
</feature>
<gene>
    <name evidence="6" type="ORF">TAV2_LOCUS26282</name>
</gene>
<feature type="non-terminal residue" evidence="6">
    <location>
        <position position="1"/>
    </location>
</feature>
<dbReference type="EMBL" id="CAJVSB020000928">
    <property type="protein sequence ID" value="CAH2080582.1"/>
    <property type="molecule type" value="Genomic_DNA"/>
</dbReference>
<name>A0AAU9TAV4_THLAR</name>
<dbReference type="GO" id="GO:0004674">
    <property type="term" value="F:protein serine/threonine kinase activity"/>
    <property type="evidence" value="ECO:0007669"/>
    <property type="project" value="UniProtKB-EC"/>
</dbReference>
<dbReference type="InterPro" id="IPR019825">
    <property type="entry name" value="Lectin_legB_Mn/Ca_BS"/>
</dbReference>
<dbReference type="AlphaFoldDB" id="A0AAU9TAV4"/>
<dbReference type="Gene3D" id="2.60.120.200">
    <property type="match status" value="1"/>
</dbReference>
<evidence type="ECO:0000259" key="5">
    <source>
        <dbReference type="Pfam" id="PF00139"/>
    </source>
</evidence>
<comment type="similarity">
    <text evidence="1">Belongs to the leguminous lectin family.</text>
</comment>
<dbReference type="InterPro" id="IPR050258">
    <property type="entry name" value="Leguminous_Lectin"/>
</dbReference>
<evidence type="ECO:0000256" key="1">
    <source>
        <dbReference type="ARBA" id="ARBA00007606"/>
    </source>
</evidence>
<dbReference type="InterPro" id="IPR013320">
    <property type="entry name" value="ConA-like_dom_sf"/>
</dbReference>
<dbReference type="SUPFAM" id="SSF49899">
    <property type="entry name" value="Concanavalin A-like lectins/glucanases"/>
    <property type="match status" value="1"/>
</dbReference>
<feature type="non-terminal residue" evidence="6">
    <location>
        <position position="296"/>
    </location>
</feature>
<dbReference type="PROSITE" id="PS00307">
    <property type="entry name" value="LECTIN_LEGUME_BETA"/>
    <property type="match status" value="1"/>
</dbReference>
<comment type="catalytic activity">
    <reaction evidence="3">
        <text>L-threonyl-[protein] + ATP = O-phospho-L-threonyl-[protein] + ADP + H(+)</text>
        <dbReference type="Rhea" id="RHEA:46608"/>
        <dbReference type="Rhea" id="RHEA-COMP:11060"/>
        <dbReference type="Rhea" id="RHEA-COMP:11605"/>
        <dbReference type="ChEBI" id="CHEBI:15378"/>
        <dbReference type="ChEBI" id="CHEBI:30013"/>
        <dbReference type="ChEBI" id="CHEBI:30616"/>
        <dbReference type="ChEBI" id="CHEBI:61977"/>
        <dbReference type="ChEBI" id="CHEBI:456216"/>
        <dbReference type="EC" id="2.7.11.1"/>
    </reaction>
</comment>
<dbReference type="PANTHER" id="PTHR32401">
    <property type="entry name" value="CONCANAVALIN A-LIKE LECTIN FAMILY PROTEIN"/>
    <property type="match status" value="1"/>
</dbReference>
<accession>A0AAU9TAV4</accession>
<dbReference type="CDD" id="cd06899">
    <property type="entry name" value="lectin_legume_LecRK_Arcelin_ConA"/>
    <property type="match status" value="1"/>
</dbReference>
<dbReference type="InterPro" id="IPR000985">
    <property type="entry name" value="Lectin_LegA_CS"/>
</dbReference>
<proteinExistence type="inferred from homology"/>